<feature type="coiled-coil region" evidence="1">
    <location>
        <begin position="100"/>
        <end position="151"/>
    </location>
</feature>
<accession>A0ABT3Q794</accession>
<keyword evidence="1" id="KW-0175">Coiled coil</keyword>
<dbReference type="RefSeq" id="WP_166121719.1">
    <property type="nucleotide sequence ID" value="NZ_JAPIUX010000005.1"/>
</dbReference>
<dbReference type="Proteomes" id="UP001526446">
    <property type="component" value="Unassembled WGS sequence"/>
</dbReference>
<evidence type="ECO:0008006" key="4">
    <source>
        <dbReference type="Google" id="ProtNLM"/>
    </source>
</evidence>
<dbReference type="EMBL" id="JAPIUX010000005">
    <property type="protein sequence ID" value="MCX2561146.1"/>
    <property type="molecule type" value="Genomic_DNA"/>
</dbReference>
<comment type="caution">
    <text evidence="2">The sequence shown here is derived from an EMBL/GenBank/DDBJ whole genome shotgun (WGS) entry which is preliminary data.</text>
</comment>
<protein>
    <recommendedName>
        <fullName evidence="4">Flagellar FliJ protein</fullName>
    </recommendedName>
</protein>
<evidence type="ECO:0000313" key="2">
    <source>
        <dbReference type="EMBL" id="MCX2561146.1"/>
    </source>
</evidence>
<evidence type="ECO:0000256" key="1">
    <source>
        <dbReference type="SAM" id="Coils"/>
    </source>
</evidence>
<name>A0ABT3Q794_9PROT</name>
<reference evidence="2 3" key="1">
    <citation type="submission" date="2022-11" db="EMBL/GenBank/DDBJ databases">
        <title>Genome sequencing of Acetobacter type strain.</title>
        <authorList>
            <person name="Heo J."/>
            <person name="Lee D."/>
            <person name="Han B.-H."/>
            <person name="Hong S.-B."/>
            <person name="Kwon S.-W."/>
        </authorList>
    </citation>
    <scope>NUCLEOTIDE SEQUENCE [LARGE SCALE GENOMIC DNA]</scope>
    <source>
        <strain evidence="2 3">KACC 21251</strain>
    </source>
</reference>
<proteinExistence type="predicted"/>
<organism evidence="2 3">
    <name type="scientific">Acetobacter farinalis</name>
    <dbReference type="NCBI Taxonomy" id="1260984"/>
    <lineage>
        <taxon>Bacteria</taxon>
        <taxon>Pseudomonadati</taxon>
        <taxon>Pseudomonadota</taxon>
        <taxon>Alphaproteobacteria</taxon>
        <taxon>Acetobacterales</taxon>
        <taxon>Acetobacteraceae</taxon>
        <taxon>Acetobacter</taxon>
    </lineage>
</organism>
<sequence length="171" mass="19598">MAESDRLRLRQVTVLARIQTFREEQASRQVAAARMQVMQARQDVTNAAAAYEQDVLEQTRARHQRWQGCVGLELSEATVRTLRAEDQAGLASVEDHRVNQSKAQQAARQAQGALKKAEQEAVSVRNATARRDALKLRLTRAYKKHERLREDMMRDQQAHMLFVHRNVDDPV</sequence>
<gene>
    <name evidence="2" type="ORF">OQ252_07015</name>
</gene>
<keyword evidence="3" id="KW-1185">Reference proteome</keyword>
<evidence type="ECO:0000313" key="3">
    <source>
        <dbReference type="Proteomes" id="UP001526446"/>
    </source>
</evidence>